<dbReference type="RefSeq" id="WP_057736570.1">
    <property type="nucleotide sequence ID" value="NZ_AZEG01000008.1"/>
</dbReference>
<evidence type="ECO:0000256" key="3">
    <source>
        <dbReference type="ARBA" id="ARBA00023163"/>
    </source>
</evidence>
<gene>
    <name evidence="5" type="ORF">FD20_GL002438</name>
</gene>
<dbReference type="OrthoDB" id="1551170at2"/>
<dbReference type="InterPro" id="IPR000835">
    <property type="entry name" value="HTH_MarR-typ"/>
</dbReference>
<dbReference type="PATRIC" id="fig|1423812.3.peg.2592"/>
<dbReference type="InterPro" id="IPR036388">
    <property type="entry name" value="WH-like_DNA-bd_sf"/>
</dbReference>
<dbReference type="PANTHER" id="PTHR42756:SF1">
    <property type="entry name" value="TRANSCRIPTIONAL REPRESSOR OF EMRAB OPERON"/>
    <property type="match status" value="1"/>
</dbReference>
<keyword evidence="3" id="KW-0804">Transcription</keyword>
<dbReference type="CDD" id="cd00090">
    <property type="entry name" value="HTH_ARSR"/>
    <property type="match status" value="1"/>
</dbReference>
<dbReference type="PANTHER" id="PTHR42756">
    <property type="entry name" value="TRANSCRIPTIONAL REGULATOR, MARR"/>
    <property type="match status" value="1"/>
</dbReference>
<evidence type="ECO:0000256" key="2">
    <source>
        <dbReference type="ARBA" id="ARBA00023125"/>
    </source>
</evidence>
<evidence type="ECO:0000259" key="4">
    <source>
        <dbReference type="SMART" id="SM00347"/>
    </source>
</evidence>
<dbReference type="GO" id="GO:0003700">
    <property type="term" value="F:DNA-binding transcription factor activity"/>
    <property type="evidence" value="ECO:0007669"/>
    <property type="project" value="InterPro"/>
</dbReference>
<dbReference type="InterPro" id="IPR036390">
    <property type="entry name" value="WH_DNA-bd_sf"/>
</dbReference>
<organism evidence="5 6">
    <name type="scientific">Liquorilactobacillus uvarum DSM 19971</name>
    <dbReference type="NCBI Taxonomy" id="1423812"/>
    <lineage>
        <taxon>Bacteria</taxon>
        <taxon>Bacillati</taxon>
        <taxon>Bacillota</taxon>
        <taxon>Bacilli</taxon>
        <taxon>Lactobacillales</taxon>
        <taxon>Lactobacillaceae</taxon>
        <taxon>Liquorilactobacillus</taxon>
    </lineage>
</organism>
<evidence type="ECO:0000256" key="1">
    <source>
        <dbReference type="ARBA" id="ARBA00023015"/>
    </source>
</evidence>
<reference evidence="5 6" key="1">
    <citation type="journal article" date="2015" name="Genome Announc.">
        <title>Expanding the biotechnology potential of lactobacilli through comparative genomics of 213 strains and associated genera.</title>
        <authorList>
            <person name="Sun Z."/>
            <person name="Harris H.M."/>
            <person name="McCann A."/>
            <person name="Guo C."/>
            <person name="Argimon S."/>
            <person name="Zhang W."/>
            <person name="Yang X."/>
            <person name="Jeffery I.B."/>
            <person name="Cooney J.C."/>
            <person name="Kagawa T.F."/>
            <person name="Liu W."/>
            <person name="Song Y."/>
            <person name="Salvetti E."/>
            <person name="Wrobel A."/>
            <person name="Rasinkangas P."/>
            <person name="Parkhill J."/>
            <person name="Rea M.C."/>
            <person name="O'Sullivan O."/>
            <person name="Ritari J."/>
            <person name="Douillard F.P."/>
            <person name="Paul Ross R."/>
            <person name="Yang R."/>
            <person name="Briner A.E."/>
            <person name="Felis G.E."/>
            <person name="de Vos W.M."/>
            <person name="Barrangou R."/>
            <person name="Klaenhammer T.R."/>
            <person name="Caufield P.W."/>
            <person name="Cui Y."/>
            <person name="Zhang H."/>
            <person name="O'Toole P.W."/>
        </authorList>
    </citation>
    <scope>NUCLEOTIDE SEQUENCE [LARGE SCALE GENOMIC DNA]</scope>
    <source>
        <strain evidence="5 6">DSM 19971</strain>
    </source>
</reference>
<protein>
    <recommendedName>
        <fullName evidence="4">HTH marR-type domain-containing protein</fullName>
    </recommendedName>
</protein>
<dbReference type="GO" id="GO:0003677">
    <property type="term" value="F:DNA binding"/>
    <property type="evidence" value="ECO:0007669"/>
    <property type="project" value="UniProtKB-KW"/>
</dbReference>
<keyword evidence="6" id="KW-1185">Reference proteome</keyword>
<accession>A0A0R1Q082</accession>
<evidence type="ECO:0000313" key="6">
    <source>
        <dbReference type="Proteomes" id="UP000051155"/>
    </source>
</evidence>
<dbReference type="SMART" id="SM00347">
    <property type="entry name" value="HTH_MARR"/>
    <property type="match status" value="1"/>
</dbReference>
<dbReference type="Gene3D" id="1.10.10.10">
    <property type="entry name" value="Winged helix-like DNA-binding domain superfamily/Winged helix DNA-binding domain"/>
    <property type="match status" value="1"/>
</dbReference>
<dbReference type="STRING" id="1423812.FD20_GL002438"/>
<keyword evidence="1" id="KW-0805">Transcription regulation</keyword>
<dbReference type="Proteomes" id="UP000051155">
    <property type="component" value="Unassembled WGS sequence"/>
</dbReference>
<dbReference type="InterPro" id="IPR011991">
    <property type="entry name" value="ArsR-like_HTH"/>
</dbReference>
<name>A0A0R1Q082_9LACO</name>
<keyword evidence="2" id="KW-0238">DNA-binding</keyword>
<feature type="domain" description="HTH marR-type" evidence="4">
    <location>
        <begin position="26"/>
        <end position="126"/>
    </location>
</feature>
<comment type="caution">
    <text evidence="5">The sequence shown here is derived from an EMBL/GenBank/DDBJ whole genome shotgun (WGS) entry which is preliminary data.</text>
</comment>
<evidence type="ECO:0000313" key="5">
    <source>
        <dbReference type="EMBL" id="KRL37900.1"/>
    </source>
</evidence>
<dbReference type="AlphaFoldDB" id="A0A0R1Q082"/>
<dbReference type="Pfam" id="PF01047">
    <property type="entry name" value="MarR"/>
    <property type="match status" value="1"/>
</dbReference>
<proteinExistence type="predicted"/>
<dbReference type="SUPFAM" id="SSF46785">
    <property type="entry name" value="Winged helix' DNA-binding domain"/>
    <property type="match status" value="1"/>
</dbReference>
<sequence>MELSLDNCTYFATNRLARETEKIAIKAYQPTGLAPTYNYILMTINELKSINLQDLSQLMGIAPSTMSRFIKKLEIEGLVKKEYGWRKLDLQLTDKGVRFMPSVYKCFDQLGILMSSYFHEPNAKEKFVELINNKFTLFEEKSDE</sequence>
<dbReference type="EMBL" id="AZEG01000008">
    <property type="protein sequence ID" value="KRL37900.1"/>
    <property type="molecule type" value="Genomic_DNA"/>
</dbReference>